<gene>
    <name evidence="5 6" type="primary">LOC125422506</name>
</gene>
<evidence type="ECO:0000313" key="4">
    <source>
        <dbReference type="Proteomes" id="UP001652623"/>
    </source>
</evidence>
<sequence>MFLTGRTLKGTLYGGWKPKSDLPSLVDMYTEKVIRIDEYITHNLQFEEINKAFSPHERGQVFALCHPHAKLILSQTDEQHVCQTIRRSIPLWMWKAPPTALRVASHPPSTLEKGTAIQHSSSQLQPRAAPVIPARPQKNRSCCCKCICWTMTLIVLLLIIIGPAIGVLYLVFKPKLPNYSIDSLRISDLWLNFDMTLYAKFDVKITANNPNKKIGIHHEKGEG</sequence>
<feature type="transmembrane region" description="Helical" evidence="3">
    <location>
        <begin position="149"/>
        <end position="172"/>
    </location>
</feature>
<name>A0ABM4A1R3_ZIZJJ</name>
<keyword evidence="3" id="KW-1133">Transmembrane helix</keyword>
<evidence type="ECO:0000256" key="2">
    <source>
        <dbReference type="ARBA" id="ARBA00023136"/>
    </source>
</evidence>
<keyword evidence="2 3" id="KW-0472">Membrane</keyword>
<dbReference type="PANTHER" id="PTHR31234">
    <property type="entry name" value="LATE EMBRYOGENESIS ABUNDANT (LEA) HYDROXYPROLINE-RICH GLYCOPROTEIN FAMILY"/>
    <property type="match status" value="1"/>
</dbReference>
<dbReference type="GeneID" id="125422506"/>
<dbReference type="Proteomes" id="UP001652623">
    <property type="component" value="Chromosome 2"/>
</dbReference>
<dbReference type="InterPro" id="IPR011032">
    <property type="entry name" value="GroES-like_sf"/>
</dbReference>
<proteinExistence type="predicted"/>
<evidence type="ECO:0000256" key="3">
    <source>
        <dbReference type="SAM" id="Phobius"/>
    </source>
</evidence>
<keyword evidence="3" id="KW-0812">Transmembrane</keyword>
<dbReference type="SUPFAM" id="SSF50129">
    <property type="entry name" value="GroES-like"/>
    <property type="match status" value="1"/>
</dbReference>
<dbReference type="RefSeq" id="XP_060670668.1">
    <property type="nucleotide sequence ID" value="XM_060814685.1"/>
</dbReference>
<evidence type="ECO:0000313" key="6">
    <source>
        <dbReference type="RefSeq" id="XP_060670669.1"/>
    </source>
</evidence>
<dbReference type="PANTHER" id="PTHR31234:SF72">
    <property type="entry name" value="NDR1_HIN1-LIKE PROTEIN 6"/>
    <property type="match status" value="1"/>
</dbReference>
<organism evidence="4 6">
    <name type="scientific">Ziziphus jujuba</name>
    <name type="common">Chinese jujube</name>
    <name type="synonym">Ziziphus sativa</name>
    <dbReference type="NCBI Taxonomy" id="326968"/>
    <lineage>
        <taxon>Eukaryota</taxon>
        <taxon>Viridiplantae</taxon>
        <taxon>Streptophyta</taxon>
        <taxon>Embryophyta</taxon>
        <taxon>Tracheophyta</taxon>
        <taxon>Spermatophyta</taxon>
        <taxon>Magnoliopsida</taxon>
        <taxon>eudicotyledons</taxon>
        <taxon>Gunneridae</taxon>
        <taxon>Pentapetalae</taxon>
        <taxon>rosids</taxon>
        <taxon>fabids</taxon>
        <taxon>Rosales</taxon>
        <taxon>Rhamnaceae</taxon>
        <taxon>Paliureae</taxon>
        <taxon>Ziziphus</taxon>
    </lineage>
</organism>
<comment type="subcellular location">
    <subcellularLocation>
        <location evidence="1">Membrane</location>
    </subcellularLocation>
</comment>
<keyword evidence="4" id="KW-1185">Reference proteome</keyword>
<dbReference type="InterPro" id="IPR044839">
    <property type="entry name" value="NDR1-like"/>
</dbReference>
<evidence type="ECO:0000313" key="5">
    <source>
        <dbReference type="RefSeq" id="XP_060670668.1"/>
    </source>
</evidence>
<evidence type="ECO:0000256" key="1">
    <source>
        <dbReference type="ARBA" id="ARBA00004370"/>
    </source>
</evidence>
<protein>
    <submittedName>
        <fullName evidence="5 6">NDR1/HIN1-like protein 6</fullName>
    </submittedName>
</protein>
<dbReference type="Gene3D" id="3.40.50.720">
    <property type="entry name" value="NAD(P)-binding Rossmann-like Domain"/>
    <property type="match status" value="1"/>
</dbReference>
<dbReference type="RefSeq" id="XP_060670669.1">
    <property type="nucleotide sequence ID" value="XM_060814686.1"/>
</dbReference>
<accession>A0ABM4A1R3</accession>
<reference evidence="4 5" key="1">
    <citation type="submission" date="2025-05" db="UniProtKB">
        <authorList>
            <consortium name="RefSeq"/>
        </authorList>
    </citation>
    <scope>NUCLEOTIDE SEQUENCE [LARGE SCALE GENOMIC DNA]</scope>
    <source>
        <tissue evidence="5 6">Seedling</tissue>
    </source>
</reference>
<dbReference type="Gene3D" id="3.90.180.10">
    <property type="entry name" value="Medium-chain alcohol dehydrogenases, catalytic domain"/>
    <property type="match status" value="1"/>
</dbReference>